<keyword evidence="3" id="KW-1185">Reference proteome</keyword>
<gene>
    <name evidence="2" type="ORF">PCOR1329_LOCUS75374</name>
</gene>
<organism evidence="2 3">
    <name type="scientific">Prorocentrum cordatum</name>
    <dbReference type="NCBI Taxonomy" id="2364126"/>
    <lineage>
        <taxon>Eukaryota</taxon>
        <taxon>Sar</taxon>
        <taxon>Alveolata</taxon>
        <taxon>Dinophyceae</taxon>
        <taxon>Prorocentrales</taxon>
        <taxon>Prorocentraceae</taxon>
        <taxon>Prorocentrum</taxon>
    </lineage>
</organism>
<feature type="compositionally biased region" description="Acidic residues" evidence="1">
    <location>
        <begin position="31"/>
        <end position="45"/>
    </location>
</feature>
<dbReference type="Proteomes" id="UP001189429">
    <property type="component" value="Unassembled WGS sequence"/>
</dbReference>
<evidence type="ECO:0000313" key="2">
    <source>
        <dbReference type="EMBL" id="CAK0897093.1"/>
    </source>
</evidence>
<proteinExistence type="predicted"/>
<evidence type="ECO:0000313" key="3">
    <source>
        <dbReference type="Proteomes" id="UP001189429"/>
    </source>
</evidence>
<dbReference type="EMBL" id="CAUYUJ010020281">
    <property type="protein sequence ID" value="CAK0897093.1"/>
    <property type="molecule type" value="Genomic_DNA"/>
</dbReference>
<protein>
    <submittedName>
        <fullName evidence="2">Uncharacterized protein</fullName>
    </submittedName>
</protein>
<sequence length="114" mass="12162">MSFAPCSPAAIRLTSLGADSTLLMAIRQPCQEEEEEEEEEEEDGGGEDRAGGRSSAYHAVRERKHGRPFPCSVPLTTAGGEHAAQGFALAPGPIHRAQKRERESCSALNGSRNG</sequence>
<accession>A0ABN9XCG0</accession>
<comment type="caution">
    <text evidence="2">The sequence shown here is derived from an EMBL/GenBank/DDBJ whole genome shotgun (WGS) entry which is preliminary data.</text>
</comment>
<feature type="region of interest" description="Disordered" evidence="1">
    <location>
        <begin position="27"/>
        <end position="114"/>
    </location>
</feature>
<evidence type="ECO:0000256" key="1">
    <source>
        <dbReference type="SAM" id="MobiDB-lite"/>
    </source>
</evidence>
<name>A0ABN9XCG0_9DINO</name>
<reference evidence="2" key="1">
    <citation type="submission" date="2023-10" db="EMBL/GenBank/DDBJ databases">
        <authorList>
            <person name="Chen Y."/>
            <person name="Shah S."/>
            <person name="Dougan E. K."/>
            <person name="Thang M."/>
            <person name="Chan C."/>
        </authorList>
    </citation>
    <scope>NUCLEOTIDE SEQUENCE [LARGE SCALE GENOMIC DNA]</scope>
</reference>